<evidence type="ECO:0000256" key="5">
    <source>
        <dbReference type="ARBA" id="ARBA00022833"/>
    </source>
</evidence>
<dbReference type="InterPro" id="IPR049024">
    <property type="entry name" value="AIR2-like_ZnK4"/>
</dbReference>
<dbReference type="GO" id="GO:0043633">
    <property type="term" value="P:polyadenylation-dependent RNA catabolic process"/>
    <property type="evidence" value="ECO:0007669"/>
    <property type="project" value="InterPro"/>
</dbReference>
<dbReference type="Pfam" id="PF21759">
    <property type="entry name" value="AIR2-like_ZnK4"/>
    <property type="match status" value="1"/>
</dbReference>
<dbReference type="GO" id="GO:0071036">
    <property type="term" value="P:nuclear polyadenylation-dependent snoRNA catabolic process"/>
    <property type="evidence" value="ECO:0007669"/>
    <property type="project" value="TreeGrafter"/>
</dbReference>
<feature type="compositionally biased region" description="Basic residues" evidence="8">
    <location>
        <begin position="378"/>
        <end position="387"/>
    </location>
</feature>
<dbReference type="GO" id="GO:0071038">
    <property type="term" value="P:TRAMP-dependent tRNA surveillance pathway"/>
    <property type="evidence" value="ECO:0007669"/>
    <property type="project" value="TreeGrafter"/>
</dbReference>
<evidence type="ECO:0000256" key="4">
    <source>
        <dbReference type="ARBA" id="ARBA00022771"/>
    </source>
</evidence>
<sequence>MVDILPYSEDTKGTKLKRSKYKETEPIKVVESKKSGLTSFSFDQVNNDANELIELRGEGRYFGVTDPEKDKIVEIKSGPVCSNCHKRGHTRVKCKIVICHKCGKVNDHYESQCPSTLICIKCGEKGHYSTECKSKIKKRQYCKRCDSFQHSDENCPSIWRSYIIKRKEEQKSISLPNMSCYNCGSSSHYGDECYAPRNSRIPNLGSAFSGNNLPREFRGVYFDKLRNNESYSDDEEYSPYEAVRDYRRYTGYNNINKPPSRSGIIPSRPKSSKSNYNKFGSNGFGNSNFNNGSGIQRSKSPVYNNLPKKPPAPPPAPPSAPPPPAARNINISKNLPKVPRFQTRDYNNGNNQPSRSGILKRGGTTQFEPTRSGTLNNNKKKNKKMKY</sequence>
<evidence type="ECO:0000259" key="9">
    <source>
        <dbReference type="PROSITE" id="PS50158"/>
    </source>
</evidence>
<accession>A0A9W4U1C6</accession>
<organism evidence="10 11">
    <name type="scientific">Candida verbasci</name>
    <dbReference type="NCBI Taxonomy" id="1227364"/>
    <lineage>
        <taxon>Eukaryota</taxon>
        <taxon>Fungi</taxon>
        <taxon>Dikarya</taxon>
        <taxon>Ascomycota</taxon>
        <taxon>Saccharomycotina</taxon>
        <taxon>Pichiomycetes</taxon>
        <taxon>Debaryomycetaceae</taxon>
        <taxon>Candida/Lodderomyces clade</taxon>
        <taxon>Candida</taxon>
    </lineage>
</organism>
<dbReference type="AlphaFoldDB" id="A0A9W4U1C6"/>
<feature type="compositionally biased region" description="Polar residues" evidence="8">
    <location>
        <begin position="363"/>
        <end position="375"/>
    </location>
</feature>
<comment type="caution">
    <text evidence="10">The sequence shown here is derived from an EMBL/GenBank/DDBJ whole genome shotgun (WGS) entry which is preliminary data.</text>
</comment>
<gene>
    <name evidence="10" type="ORF">CANVERA_P4682</name>
</gene>
<dbReference type="GO" id="GO:0008270">
    <property type="term" value="F:zinc ion binding"/>
    <property type="evidence" value="ECO:0007669"/>
    <property type="project" value="UniProtKB-KW"/>
</dbReference>
<evidence type="ECO:0000313" key="10">
    <source>
        <dbReference type="EMBL" id="CAI5760172.1"/>
    </source>
</evidence>
<keyword evidence="4 7" id="KW-0863">Zinc-finger</keyword>
<comment type="subcellular location">
    <subcellularLocation>
        <location evidence="1">Nucleus</location>
    </subcellularLocation>
</comment>
<dbReference type="GO" id="GO:0071031">
    <property type="term" value="P:nuclear mRNA surveillance of mRNA 3'-end processing"/>
    <property type="evidence" value="ECO:0007669"/>
    <property type="project" value="TreeGrafter"/>
</dbReference>
<dbReference type="Gene3D" id="4.10.60.10">
    <property type="entry name" value="Zinc finger, CCHC-type"/>
    <property type="match status" value="1"/>
</dbReference>
<feature type="compositionally biased region" description="Low complexity" evidence="8">
    <location>
        <begin position="257"/>
        <end position="294"/>
    </location>
</feature>
<dbReference type="Proteomes" id="UP001152885">
    <property type="component" value="Unassembled WGS sequence"/>
</dbReference>
<dbReference type="GO" id="GO:0003723">
    <property type="term" value="F:RNA binding"/>
    <property type="evidence" value="ECO:0007669"/>
    <property type="project" value="TreeGrafter"/>
</dbReference>
<dbReference type="GO" id="GO:0031499">
    <property type="term" value="C:TRAMP complex"/>
    <property type="evidence" value="ECO:0007669"/>
    <property type="project" value="TreeGrafter"/>
</dbReference>
<feature type="compositionally biased region" description="Polar residues" evidence="8">
    <location>
        <begin position="344"/>
        <end position="355"/>
    </location>
</feature>
<keyword evidence="11" id="KW-1185">Reference proteome</keyword>
<evidence type="ECO:0000313" key="11">
    <source>
        <dbReference type="Proteomes" id="UP001152885"/>
    </source>
</evidence>
<feature type="domain" description="CCHC-type" evidence="9">
    <location>
        <begin position="119"/>
        <end position="134"/>
    </location>
</feature>
<dbReference type="InterPro" id="IPR051644">
    <property type="entry name" value="TRAMP_AT-DNA-binding"/>
</dbReference>
<reference evidence="10" key="1">
    <citation type="submission" date="2022-12" db="EMBL/GenBank/DDBJ databases">
        <authorList>
            <person name="Brejova B."/>
        </authorList>
    </citation>
    <scope>NUCLEOTIDE SEQUENCE</scope>
</reference>
<feature type="compositionally biased region" description="Pro residues" evidence="8">
    <location>
        <begin position="308"/>
        <end position="325"/>
    </location>
</feature>
<dbReference type="InterPro" id="IPR036875">
    <property type="entry name" value="Znf_CCHC_sf"/>
</dbReference>
<dbReference type="GO" id="GO:0071039">
    <property type="term" value="P:nuclear polyadenylation-dependent CUT catabolic process"/>
    <property type="evidence" value="ECO:0007669"/>
    <property type="project" value="TreeGrafter"/>
</dbReference>
<dbReference type="GO" id="GO:0071037">
    <property type="term" value="P:nuclear polyadenylation-dependent snRNA catabolic process"/>
    <property type="evidence" value="ECO:0007669"/>
    <property type="project" value="TreeGrafter"/>
</dbReference>
<keyword evidence="6" id="KW-0539">Nucleus</keyword>
<evidence type="ECO:0000256" key="6">
    <source>
        <dbReference type="ARBA" id="ARBA00023242"/>
    </source>
</evidence>
<keyword evidence="3" id="KW-0677">Repeat</keyword>
<name>A0A9W4U1C6_9ASCO</name>
<feature type="region of interest" description="Disordered" evidence="8">
    <location>
        <begin position="251"/>
        <end position="387"/>
    </location>
</feature>
<evidence type="ECO:0000256" key="3">
    <source>
        <dbReference type="ARBA" id="ARBA00022737"/>
    </source>
</evidence>
<keyword evidence="5" id="KW-0862">Zinc</keyword>
<dbReference type="EMBL" id="CANTUO010000006">
    <property type="protein sequence ID" value="CAI5760172.1"/>
    <property type="molecule type" value="Genomic_DNA"/>
</dbReference>
<dbReference type="SMART" id="SM00343">
    <property type="entry name" value="ZnF_C2HC"/>
    <property type="match status" value="5"/>
</dbReference>
<evidence type="ECO:0000256" key="1">
    <source>
        <dbReference type="ARBA" id="ARBA00004123"/>
    </source>
</evidence>
<dbReference type="GO" id="GO:0071035">
    <property type="term" value="P:nuclear polyadenylation-dependent rRNA catabolic process"/>
    <property type="evidence" value="ECO:0007669"/>
    <property type="project" value="TreeGrafter"/>
</dbReference>
<protein>
    <recommendedName>
        <fullName evidence="9">CCHC-type domain-containing protein</fullName>
    </recommendedName>
</protein>
<dbReference type="PANTHER" id="PTHR46543:SF1">
    <property type="entry name" value="ZINC FINGER CCHC DOMAIN-CONTAINING PROTEIN 7"/>
    <property type="match status" value="1"/>
</dbReference>
<dbReference type="PIRSF" id="PIRSF018162">
    <property type="entry name" value="PolyA_pol_Air1/2"/>
    <property type="match status" value="1"/>
</dbReference>
<dbReference type="SUPFAM" id="SSF57756">
    <property type="entry name" value="Retrovirus zinc finger-like domains"/>
    <property type="match status" value="1"/>
</dbReference>
<evidence type="ECO:0000256" key="7">
    <source>
        <dbReference type="PROSITE-ProRule" id="PRU00047"/>
    </source>
</evidence>
<dbReference type="PANTHER" id="PTHR46543">
    <property type="entry name" value="ZINC FINGER CCHC DOMAIN-CONTAINING PROTEIN 7"/>
    <property type="match status" value="1"/>
</dbReference>
<proteinExistence type="predicted"/>
<dbReference type="InterPro" id="IPR001878">
    <property type="entry name" value="Znf_CCHC"/>
</dbReference>
<feature type="domain" description="CCHC-type" evidence="9">
    <location>
        <begin position="180"/>
        <end position="193"/>
    </location>
</feature>
<dbReference type="InterPro" id="IPR016713">
    <property type="entry name" value="Air1/2_Saccharomycetales"/>
</dbReference>
<keyword evidence="2" id="KW-0479">Metal-binding</keyword>
<evidence type="ECO:0000256" key="8">
    <source>
        <dbReference type="SAM" id="MobiDB-lite"/>
    </source>
</evidence>
<dbReference type="PROSITE" id="PS50158">
    <property type="entry name" value="ZF_CCHC"/>
    <property type="match status" value="2"/>
</dbReference>
<evidence type="ECO:0000256" key="2">
    <source>
        <dbReference type="ARBA" id="ARBA00022723"/>
    </source>
</evidence>
<dbReference type="OrthoDB" id="7608935at2759"/>